<name>A0A415KTL2_9BACE</name>
<gene>
    <name evidence="1" type="ORF">DW027_06870</name>
</gene>
<sequence length="79" mass="9150">MDEIEKLYEKILDNEDWEMEDLDKLLELVRAEGYTCGKLYSKGLLRECYNTLSNSTGLDGVKVTTESSLTRRLREAIDE</sequence>
<dbReference type="Proteomes" id="UP000284495">
    <property type="component" value="Unassembled WGS sequence"/>
</dbReference>
<evidence type="ECO:0000313" key="1">
    <source>
        <dbReference type="EMBL" id="RHL39551.1"/>
    </source>
</evidence>
<dbReference type="EMBL" id="QROO01000007">
    <property type="protein sequence ID" value="RHL39551.1"/>
    <property type="molecule type" value="Genomic_DNA"/>
</dbReference>
<dbReference type="AlphaFoldDB" id="A0A415KTL2"/>
<dbReference type="RefSeq" id="WP_118419491.1">
    <property type="nucleotide sequence ID" value="NZ_QROO01000007.1"/>
</dbReference>
<protein>
    <submittedName>
        <fullName evidence="1">Uncharacterized protein</fullName>
    </submittedName>
</protein>
<organism evidence="1 2">
    <name type="scientific">Bacteroides xylanisolvens</name>
    <dbReference type="NCBI Taxonomy" id="371601"/>
    <lineage>
        <taxon>Bacteria</taxon>
        <taxon>Pseudomonadati</taxon>
        <taxon>Bacteroidota</taxon>
        <taxon>Bacteroidia</taxon>
        <taxon>Bacteroidales</taxon>
        <taxon>Bacteroidaceae</taxon>
        <taxon>Bacteroides</taxon>
    </lineage>
</organism>
<reference evidence="1 2" key="1">
    <citation type="submission" date="2018-08" db="EMBL/GenBank/DDBJ databases">
        <title>A genome reference for cultivated species of the human gut microbiota.</title>
        <authorList>
            <person name="Zou Y."/>
            <person name="Xue W."/>
            <person name="Luo G."/>
        </authorList>
    </citation>
    <scope>NUCLEOTIDE SEQUENCE [LARGE SCALE GENOMIC DNA]</scope>
    <source>
        <strain evidence="1 2">AF38-2</strain>
    </source>
</reference>
<proteinExistence type="predicted"/>
<comment type="caution">
    <text evidence="1">The sequence shown here is derived from an EMBL/GenBank/DDBJ whole genome shotgun (WGS) entry which is preliminary data.</text>
</comment>
<evidence type="ECO:0000313" key="2">
    <source>
        <dbReference type="Proteomes" id="UP000284495"/>
    </source>
</evidence>
<accession>A0A415KTL2</accession>